<dbReference type="RefSeq" id="WP_146601621.1">
    <property type="nucleotide sequence ID" value="NZ_SJPY01000007.1"/>
</dbReference>
<dbReference type="EC" id="4.4.1.15" evidence="5"/>
<name>A0A5C6DSA5_9BACT</name>
<dbReference type="InterPro" id="IPR016181">
    <property type="entry name" value="Acyl_CoA_acyltransferase"/>
</dbReference>
<evidence type="ECO:0000313" key="5">
    <source>
        <dbReference type="EMBL" id="TWU37659.1"/>
    </source>
</evidence>
<dbReference type="InterPro" id="IPR001926">
    <property type="entry name" value="TrpB-like_PALP"/>
</dbReference>
<dbReference type="Proteomes" id="UP000315471">
    <property type="component" value="Unassembled WGS sequence"/>
</dbReference>
<dbReference type="Pfam" id="PF00583">
    <property type="entry name" value="Acetyltransf_1"/>
    <property type="match status" value="1"/>
</dbReference>
<comment type="caution">
    <text evidence="5">The sequence shown here is derived from an EMBL/GenBank/DDBJ whole genome shotgun (WGS) entry which is preliminary data.</text>
</comment>
<comment type="cofactor">
    <cofactor evidence="1">
        <name>pyridoxal 5'-phosphate</name>
        <dbReference type="ChEBI" id="CHEBI:597326"/>
    </cofactor>
</comment>
<dbReference type="Gene3D" id="3.40.50.1100">
    <property type="match status" value="2"/>
</dbReference>
<dbReference type="AlphaFoldDB" id="A0A5C6DSA5"/>
<evidence type="ECO:0000256" key="2">
    <source>
        <dbReference type="ARBA" id="ARBA00008639"/>
    </source>
</evidence>
<dbReference type="PROSITE" id="PS51186">
    <property type="entry name" value="GNAT"/>
    <property type="match status" value="1"/>
</dbReference>
<feature type="domain" description="N-acetyltransferase" evidence="4">
    <location>
        <begin position="15"/>
        <end position="153"/>
    </location>
</feature>
<evidence type="ECO:0000256" key="3">
    <source>
        <dbReference type="ARBA" id="ARBA00022898"/>
    </source>
</evidence>
<dbReference type="InterPro" id="IPR027278">
    <property type="entry name" value="ACCD_DCysDesulf"/>
</dbReference>
<dbReference type="PANTHER" id="PTHR43780:SF2">
    <property type="entry name" value="1-AMINOCYCLOPROPANE-1-CARBOXYLATE DEAMINASE-RELATED"/>
    <property type="match status" value="1"/>
</dbReference>
<comment type="similarity">
    <text evidence="2">Belongs to the ACC deaminase/D-cysteine desulfhydrase family.</text>
</comment>
<keyword evidence="6" id="KW-1185">Reference proteome</keyword>
<dbReference type="PANTHER" id="PTHR43780">
    <property type="entry name" value="1-AMINOCYCLOPROPANE-1-CARBOXYLATE DEAMINASE-RELATED"/>
    <property type="match status" value="1"/>
</dbReference>
<dbReference type="SUPFAM" id="SSF55729">
    <property type="entry name" value="Acyl-CoA N-acyltransferases (Nat)"/>
    <property type="match status" value="1"/>
</dbReference>
<dbReference type="GO" id="GO:0019148">
    <property type="term" value="F:D-cysteine desulfhydrase activity"/>
    <property type="evidence" value="ECO:0007669"/>
    <property type="project" value="UniProtKB-EC"/>
</dbReference>
<accession>A0A5C6DSA5</accession>
<gene>
    <name evidence="5" type="primary">dcyD</name>
    <name evidence="5" type="ORF">Q31b_44470</name>
</gene>
<evidence type="ECO:0000256" key="1">
    <source>
        <dbReference type="ARBA" id="ARBA00001933"/>
    </source>
</evidence>
<dbReference type="Pfam" id="PF00291">
    <property type="entry name" value="PALP"/>
    <property type="match status" value="1"/>
</dbReference>
<reference evidence="5 6" key="1">
    <citation type="submission" date="2019-02" db="EMBL/GenBank/DDBJ databases">
        <title>Deep-cultivation of Planctomycetes and their phenomic and genomic characterization uncovers novel biology.</title>
        <authorList>
            <person name="Wiegand S."/>
            <person name="Jogler M."/>
            <person name="Boedeker C."/>
            <person name="Pinto D."/>
            <person name="Vollmers J."/>
            <person name="Rivas-Marin E."/>
            <person name="Kohn T."/>
            <person name="Peeters S.H."/>
            <person name="Heuer A."/>
            <person name="Rast P."/>
            <person name="Oberbeckmann S."/>
            <person name="Bunk B."/>
            <person name="Jeske O."/>
            <person name="Meyerdierks A."/>
            <person name="Storesund J.E."/>
            <person name="Kallscheuer N."/>
            <person name="Luecker S."/>
            <person name="Lage O.M."/>
            <person name="Pohl T."/>
            <person name="Merkel B.J."/>
            <person name="Hornburger P."/>
            <person name="Mueller R.-W."/>
            <person name="Bruemmer F."/>
            <person name="Labrenz M."/>
            <person name="Spormann A.M."/>
            <person name="Op Den Camp H."/>
            <person name="Overmann J."/>
            <person name="Amann R."/>
            <person name="Jetten M.S.M."/>
            <person name="Mascher T."/>
            <person name="Medema M.H."/>
            <person name="Devos D.P."/>
            <person name="Kaster A.-K."/>
            <person name="Ovreas L."/>
            <person name="Rohde M."/>
            <person name="Galperin M.Y."/>
            <person name="Jogler C."/>
        </authorList>
    </citation>
    <scope>NUCLEOTIDE SEQUENCE [LARGE SCALE GENOMIC DNA]</scope>
    <source>
        <strain evidence="5 6">Q31b</strain>
    </source>
</reference>
<protein>
    <submittedName>
        <fullName evidence="5">D-cysteine desulfhydrase</fullName>
        <ecNumber evidence="5">4.4.1.15</ecNumber>
    </submittedName>
</protein>
<keyword evidence="3" id="KW-0663">Pyridoxal phosphate</keyword>
<proteinExistence type="inferred from homology"/>
<evidence type="ECO:0000313" key="6">
    <source>
        <dbReference type="Proteomes" id="UP000315471"/>
    </source>
</evidence>
<dbReference type="Gene3D" id="3.40.630.30">
    <property type="match status" value="1"/>
</dbReference>
<dbReference type="InterPro" id="IPR000182">
    <property type="entry name" value="GNAT_dom"/>
</dbReference>
<dbReference type="SUPFAM" id="SSF53686">
    <property type="entry name" value="Tryptophan synthase beta subunit-like PLP-dependent enzymes"/>
    <property type="match status" value="1"/>
</dbReference>
<sequence>MKNDEKFTIGWVNAAEKRTHVPTLLKQFGDILPTPLSERVNLDAYADKLINSADIAIANVNGKNVGCIVLYANDTEDWRSYCPLLSVLPTHQGKGIGSSLTSRAISLARQRGMRSMQLETEVDNRSAQKLYRSFGFNNLKSDGHKLLMLKELIDPFASSLMTPIEQHPVLVARLNLDVDLRVKRDDLYPSPGGGSKARKIKYIMRDLIAQGHDVLVTNGGPQSNHARASAVACSLLGIDCHLVLVIEKGVQYKETGNLLLMRMSGATIEFCEKDQLSERMDQAIKSYENKGRSPFYVWGGGHSVAGTIAYVEAAKETQLQCSDWIPDYLVVASGTGTTQAGLTIGYENQPTRIIGISVARDAVRGTQVIHDSIKSYFDHSELDAPHLTVDFRDEWTCGGYEKTNPTLLEIVQQSARSGLIVDPTYSGKALLGMLELIKRRVIRTGSKVLFWHTGGLMNLQASELTGRSVSL</sequence>
<keyword evidence="5" id="KW-0456">Lyase</keyword>
<dbReference type="OrthoDB" id="9801249at2"/>
<dbReference type="InterPro" id="IPR036052">
    <property type="entry name" value="TrpB-like_PALP_sf"/>
</dbReference>
<dbReference type="GO" id="GO:0016747">
    <property type="term" value="F:acyltransferase activity, transferring groups other than amino-acyl groups"/>
    <property type="evidence" value="ECO:0007669"/>
    <property type="project" value="InterPro"/>
</dbReference>
<dbReference type="CDD" id="cd04301">
    <property type="entry name" value="NAT_SF"/>
    <property type="match status" value="1"/>
</dbReference>
<organism evidence="5 6">
    <name type="scientific">Novipirellula aureliae</name>
    <dbReference type="NCBI Taxonomy" id="2527966"/>
    <lineage>
        <taxon>Bacteria</taxon>
        <taxon>Pseudomonadati</taxon>
        <taxon>Planctomycetota</taxon>
        <taxon>Planctomycetia</taxon>
        <taxon>Pirellulales</taxon>
        <taxon>Pirellulaceae</taxon>
        <taxon>Novipirellula</taxon>
    </lineage>
</organism>
<evidence type="ECO:0000259" key="4">
    <source>
        <dbReference type="PROSITE" id="PS51186"/>
    </source>
</evidence>
<dbReference type="EMBL" id="SJPY01000007">
    <property type="protein sequence ID" value="TWU37659.1"/>
    <property type="molecule type" value="Genomic_DNA"/>
</dbReference>